<protein>
    <submittedName>
        <fullName evidence="1">Uncharacterized protein</fullName>
    </submittedName>
</protein>
<evidence type="ECO:0000313" key="1">
    <source>
        <dbReference type="EMBL" id="KAL3961395.1"/>
    </source>
</evidence>
<gene>
    <name evidence="1" type="ORF">ACCO45_002918</name>
</gene>
<organism evidence="1 2">
    <name type="scientific">Purpureocillium lilacinum</name>
    <name type="common">Paecilomyces lilacinus</name>
    <dbReference type="NCBI Taxonomy" id="33203"/>
    <lineage>
        <taxon>Eukaryota</taxon>
        <taxon>Fungi</taxon>
        <taxon>Dikarya</taxon>
        <taxon>Ascomycota</taxon>
        <taxon>Pezizomycotina</taxon>
        <taxon>Sordariomycetes</taxon>
        <taxon>Hypocreomycetidae</taxon>
        <taxon>Hypocreales</taxon>
        <taxon>Ophiocordycipitaceae</taxon>
        <taxon>Purpureocillium</taxon>
    </lineage>
</organism>
<comment type="caution">
    <text evidence="1">The sequence shown here is derived from an EMBL/GenBank/DDBJ whole genome shotgun (WGS) entry which is preliminary data.</text>
</comment>
<accession>A0ACC4DYC2</accession>
<evidence type="ECO:0000313" key="2">
    <source>
        <dbReference type="Proteomes" id="UP001638806"/>
    </source>
</evidence>
<sequence length="554" mass="62574">MVLSPPENSPPSTPSQDSNMASAAKTIVAQTDRPLPKSPCCGPKRRPPARRWFHWHEPGTTKEEKWLLFKLDFFILTYTCLTFFVKYLDQTNITNAYISGMKEDLNLRQNELNWLSTFFNIGIIIGSPFTTTALTVIQPRYWLPACTVVWSVFVLCMYKAADVKTLYILRFFCGLAESGVLPGAWYIIGSWYRKSEIARRTALFYFSAIGGLMLSGYIQAGLYHNMNNRLGLAAWRWLFIFDFIISIPIAVLGFFVCPDEPKAKRMWWMTESERQRCIQRLAEEDRDSQPVRWSWRTFAQLFKCWQPYGFCIAWGASHLLFPAAVLPAVRRCSANTIRTLELTCAVNLQRWMALWLKTLKENGHPKYSVEQINALPTVIGCLPYVAQQLIWMILSSFTADYLQDTSVVIAALAVVQLIGYIIFCVWPASESTIMAAFYVSSAYGAIGPLMGSWLNSCSGGDKVLRALSSALMSSIGFTFGTIAQQTMFPVSQAPQFKQTHGFLFGTGWVVFTIIWCGAVLPLMEWLCSCRQPSSQDCCGERQESDPVRTVANAA</sequence>
<dbReference type="Proteomes" id="UP001638806">
    <property type="component" value="Unassembled WGS sequence"/>
</dbReference>
<name>A0ACC4DYC2_PURLI</name>
<proteinExistence type="predicted"/>
<keyword evidence="2" id="KW-1185">Reference proteome</keyword>
<dbReference type="EMBL" id="JBGNUJ010000003">
    <property type="protein sequence ID" value="KAL3961395.1"/>
    <property type="molecule type" value="Genomic_DNA"/>
</dbReference>
<reference evidence="1" key="1">
    <citation type="submission" date="2024-12" db="EMBL/GenBank/DDBJ databases">
        <title>Comparative genomics and development of molecular markers within Purpureocillium lilacinum and among Purpureocillium species.</title>
        <authorList>
            <person name="Yeh Z.-Y."/>
            <person name="Ni N.-T."/>
            <person name="Lo P.-H."/>
            <person name="Mushyakhwo K."/>
            <person name="Lin C.-F."/>
            <person name="Nai Y.-S."/>
        </authorList>
    </citation>
    <scope>NUCLEOTIDE SEQUENCE</scope>
    <source>
        <strain evidence="1">NCHU-NPUST-175</strain>
    </source>
</reference>